<proteinExistence type="predicted"/>
<keyword evidence="2" id="KW-1185">Reference proteome</keyword>
<evidence type="ECO:0000313" key="1">
    <source>
        <dbReference type="EMBL" id="KII70840.1"/>
    </source>
</evidence>
<name>A0A0C2N3B2_THEKT</name>
<protein>
    <submittedName>
        <fullName evidence="1">Uncharacterized protein</fullName>
    </submittedName>
</protein>
<dbReference type="EMBL" id="JWZT01001954">
    <property type="protein sequence ID" value="KII70840.1"/>
    <property type="molecule type" value="Genomic_DNA"/>
</dbReference>
<accession>A0A0C2N3B2</accession>
<gene>
    <name evidence="1" type="ORF">RF11_01231</name>
</gene>
<sequence length="104" mass="12196">MDLEGCQISYGYLHSFRKRRLETPGFDLANVRLFLPTNQRDKASMLLYMMCHIKYKIFTKRYILRPERVNASPCKSYPANLSSLIPISRFIHASQISLNLRPED</sequence>
<comment type="caution">
    <text evidence="1">The sequence shown here is derived from an EMBL/GenBank/DDBJ whole genome shotgun (WGS) entry which is preliminary data.</text>
</comment>
<reference evidence="1 2" key="1">
    <citation type="journal article" date="2014" name="Genome Biol. Evol.">
        <title>The genome of the myxosporean Thelohanellus kitauei shows adaptations to nutrient acquisition within its fish host.</title>
        <authorList>
            <person name="Yang Y."/>
            <person name="Xiong J."/>
            <person name="Zhou Z."/>
            <person name="Huo F."/>
            <person name="Miao W."/>
            <person name="Ran C."/>
            <person name="Liu Y."/>
            <person name="Zhang J."/>
            <person name="Feng J."/>
            <person name="Wang M."/>
            <person name="Wang M."/>
            <person name="Wang L."/>
            <person name="Yao B."/>
        </authorList>
    </citation>
    <scope>NUCLEOTIDE SEQUENCE [LARGE SCALE GENOMIC DNA]</scope>
    <source>
        <strain evidence="1">Wuqing</strain>
    </source>
</reference>
<dbReference type="AlphaFoldDB" id="A0A0C2N3B2"/>
<dbReference type="Proteomes" id="UP000031668">
    <property type="component" value="Unassembled WGS sequence"/>
</dbReference>
<evidence type="ECO:0000313" key="2">
    <source>
        <dbReference type="Proteomes" id="UP000031668"/>
    </source>
</evidence>
<organism evidence="1 2">
    <name type="scientific">Thelohanellus kitauei</name>
    <name type="common">Myxosporean</name>
    <dbReference type="NCBI Taxonomy" id="669202"/>
    <lineage>
        <taxon>Eukaryota</taxon>
        <taxon>Metazoa</taxon>
        <taxon>Cnidaria</taxon>
        <taxon>Myxozoa</taxon>
        <taxon>Myxosporea</taxon>
        <taxon>Bivalvulida</taxon>
        <taxon>Platysporina</taxon>
        <taxon>Myxobolidae</taxon>
        <taxon>Thelohanellus</taxon>
    </lineage>
</organism>